<protein>
    <submittedName>
        <fullName evidence="1">Uncharacterized protein</fullName>
    </submittedName>
</protein>
<proteinExistence type="predicted"/>
<reference evidence="1 2" key="2">
    <citation type="journal article" date="2012" name="Stand. Genomic Sci.">
        <title>Genome sequence of the moderately thermophilic, amino-acid-degrading and sulfur-reducing bacterium Thermovirga lienii type strain (Cas60314(T)).</title>
        <authorList>
            <person name="Goker M."/>
            <person name="Saunders E."/>
            <person name="Lapidus A."/>
            <person name="Nolan M."/>
            <person name="Lucas S."/>
            <person name="Hammon N."/>
            <person name="Deshpande S."/>
            <person name="Cheng J.F."/>
            <person name="Han C."/>
            <person name="Tapia R."/>
            <person name="Goodwin L.A."/>
            <person name="Pitluck S."/>
            <person name="Liolios K."/>
            <person name="Mavromatis K."/>
            <person name="Pagani I."/>
            <person name="Ivanova N."/>
            <person name="Mikhailova N."/>
            <person name="Pati A."/>
            <person name="Chen A."/>
            <person name="Palaniappan K."/>
            <person name="Land M."/>
            <person name="Chang Y.J."/>
            <person name="Jeffries C.D."/>
            <person name="Brambilla E.M."/>
            <person name="Rohde M."/>
            <person name="Spring S."/>
            <person name="Detter J.C."/>
            <person name="Woyke T."/>
            <person name="Bristow J."/>
            <person name="Eisen J.A."/>
            <person name="Markowitz V."/>
            <person name="Hugenholtz P."/>
            <person name="Kyrpides N.C."/>
            <person name="Klenk H.P."/>
        </authorList>
    </citation>
    <scope>NUCLEOTIDE SEQUENCE [LARGE SCALE GENOMIC DNA]</scope>
    <source>
        <strain evidence="2">ATCC BAA-1197 / DSM 17291 / Cas60314</strain>
    </source>
</reference>
<sequence>MKKKIIISLALIPFILIGFRFISTYQSPKTPDIFTLLSQWNIAPLKNINEVIWRGTKVNLGNDGISLHGAEGENLPMGIKKIIVRPLGTPYIQSIEVIFEGITKERIEAILRNMRDSSHRFQEVLSQDGLWIFLDIAFEEQELIYYVLSKQNGTLSLAIFTETANNHFKKEQGVAH</sequence>
<keyword evidence="2" id="KW-1185">Reference proteome</keyword>
<dbReference type="EMBL" id="CP003096">
    <property type="protein sequence ID" value="AER66946.1"/>
    <property type="molecule type" value="Genomic_DNA"/>
</dbReference>
<name>G7V5N6_THELD</name>
<organism evidence="1 2">
    <name type="scientific">Thermovirga lienii (strain ATCC BAA-1197 / DSM 17291 / Cas60314)</name>
    <dbReference type="NCBI Taxonomy" id="580340"/>
    <lineage>
        <taxon>Bacteria</taxon>
        <taxon>Thermotogati</taxon>
        <taxon>Synergistota</taxon>
        <taxon>Synergistia</taxon>
        <taxon>Synergistales</taxon>
        <taxon>Thermovirgaceae</taxon>
        <taxon>Thermovirga</taxon>
    </lineage>
</organism>
<gene>
    <name evidence="1" type="ordered locus">Tlie_1215</name>
</gene>
<reference evidence="2" key="1">
    <citation type="submission" date="2011-10" db="EMBL/GenBank/DDBJ databases">
        <title>The complete genome of chromosome of Thermovirga lienii DSM 17291.</title>
        <authorList>
            <consortium name="US DOE Joint Genome Institute (JGI-PGF)"/>
            <person name="Lucas S."/>
            <person name="Copeland A."/>
            <person name="Lapidus A."/>
            <person name="Glavina del Rio T."/>
            <person name="Dalin E."/>
            <person name="Tice H."/>
            <person name="Bruce D."/>
            <person name="Goodwin L."/>
            <person name="Pitluck S."/>
            <person name="Peters L."/>
            <person name="Mikhailova N."/>
            <person name="Saunders E."/>
            <person name="Kyrpides N."/>
            <person name="Mavromatis K."/>
            <person name="Ivanova N."/>
            <person name="Last F.I."/>
            <person name="Brettin T."/>
            <person name="Detter J.C."/>
            <person name="Han C."/>
            <person name="Larimer F."/>
            <person name="Land M."/>
            <person name="Hauser L."/>
            <person name="Markowitz V."/>
            <person name="Cheng J.-F."/>
            <person name="Hugenholtz P."/>
            <person name="Woyke T."/>
            <person name="Wu D."/>
            <person name="Spring S."/>
            <person name="Schroeder M."/>
            <person name="Brambilla E.-M."/>
            <person name="Klenk H.-P."/>
            <person name="Eisen J.A."/>
        </authorList>
    </citation>
    <scope>NUCLEOTIDE SEQUENCE [LARGE SCALE GENOMIC DNA]</scope>
    <source>
        <strain evidence="2">ATCC BAA-1197 / DSM 17291 / Cas60314</strain>
    </source>
</reference>
<dbReference type="HOGENOM" id="CLU_1524425_0_0_0"/>
<dbReference type="Proteomes" id="UP000005868">
    <property type="component" value="Chromosome"/>
</dbReference>
<evidence type="ECO:0000313" key="1">
    <source>
        <dbReference type="EMBL" id="AER66946.1"/>
    </source>
</evidence>
<evidence type="ECO:0000313" key="2">
    <source>
        <dbReference type="Proteomes" id="UP000005868"/>
    </source>
</evidence>
<accession>G7V5N6</accession>
<dbReference type="AlphaFoldDB" id="G7V5N6"/>
<dbReference type="KEGG" id="tli:Tlie_1215"/>